<sequence>MSPYSQNDSNYNRPSSPSDVDSLLKPEACGKKRYSLNLNRRTSPDPDTTSSRDSSRKSSYSKRRSSFLLSLKSVLSWRDHGLLSPPASPKAKHKSESRPPPKQNVTGQIKPLPPLPIVDSEATVPERTDYIGSSFRTVYGRKYHICTDHVYPLPVDDDEIDRMQTQHYVLKELFEDNLFHAPVEDKLKDGVHVLDLGCGCGSWCMEMATQYPNSTFIGLDVAPIYPTSIIPSNCSFQSCDVTDGLPFVNESFDFVISRDMALSMRFDDWKQYIEEMTRVTRKNGYIELVEMDW</sequence>
<dbReference type="Proteomes" id="UP000654370">
    <property type="component" value="Unassembled WGS sequence"/>
</dbReference>
<evidence type="ECO:0000259" key="2">
    <source>
        <dbReference type="Pfam" id="PF13847"/>
    </source>
</evidence>
<protein>
    <recommendedName>
        <fullName evidence="2">Methyltransferase domain-containing protein</fullName>
    </recommendedName>
</protein>
<reference evidence="3" key="1">
    <citation type="submission" date="2020-12" db="EMBL/GenBank/DDBJ databases">
        <title>Metabolic potential, ecology and presence of endohyphal bacteria is reflected in genomic diversity of Mucoromycotina.</title>
        <authorList>
            <person name="Muszewska A."/>
            <person name="Okrasinska A."/>
            <person name="Steczkiewicz K."/>
            <person name="Drgas O."/>
            <person name="Orlowska M."/>
            <person name="Perlinska-Lenart U."/>
            <person name="Aleksandrzak-Piekarczyk T."/>
            <person name="Szatraj K."/>
            <person name="Zielenkiewicz U."/>
            <person name="Pilsyk S."/>
            <person name="Malc E."/>
            <person name="Mieczkowski P."/>
            <person name="Kruszewska J.S."/>
            <person name="Biernat P."/>
            <person name="Pawlowska J."/>
        </authorList>
    </citation>
    <scope>NUCLEOTIDE SEQUENCE</scope>
    <source>
        <strain evidence="3">WA0000067209</strain>
    </source>
</reference>
<proteinExistence type="predicted"/>
<evidence type="ECO:0000313" key="3">
    <source>
        <dbReference type="EMBL" id="KAG2185729.1"/>
    </source>
</evidence>
<dbReference type="PANTHER" id="PTHR43591:SF24">
    <property type="entry name" value="2-METHOXY-6-POLYPRENYL-1,4-BENZOQUINOL METHYLASE, MITOCHONDRIAL"/>
    <property type="match status" value="1"/>
</dbReference>
<accession>A0A8H7Q3E3</accession>
<dbReference type="Pfam" id="PF13847">
    <property type="entry name" value="Methyltransf_31"/>
    <property type="match status" value="1"/>
</dbReference>
<evidence type="ECO:0000313" key="4">
    <source>
        <dbReference type="Proteomes" id="UP000654370"/>
    </source>
</evidence>
<feature type="region of interest" description="Disordered" evidence="1">
    <location>
        <begin position="82"/>
        <end position="119"/>
    </location>
</feature>
<dbReference type="EMBL" id="JAEPQZ010000001">
    <property type="protein sequence ID" value="KAG2185729.1"/>
    <property type="molecule type" value="Genomic_DNA"/>
</dbReference>
<comment type="caution">
    <text evidence="3">The sequence shown here is derived from an EMBL/GenBank/DDBJ whole genome shotgun (WGS) entry which is preliminary data.</text>
</comment>
<dbReference type="SUPFAM" id="SSF53335">
    <property type="entry name" value="S-adenosyl-L-methionine-dependent methyltransferases"/>
    <property type="match status" value="1"/>
</dbReference>
<gene>
    <name evidence="3" type="ORF">INT43_002164</name>
</gene>
<keyword evidence="4" id="KW-1185">Reference proteome</keyword>
<dbReference type="Gene3D" id="3.40.50.150">
    <property type="entry name" value="Vaccinia Virus protein VP39"/>
    <property type="match status" value="1"/>
</dbReference>
<dbReference type="InterPro" id="IPR025714">
    <property type="entry name" value="Methyltranfer_dom"/>
</dbReference>
<feature type="domain" description="Methyltransferase" evidence="2">
    <location>
        <begin position="188"/>
        <end position="288"/>
    </location>
</feature>
<name>A0A8H7Q3E3_MORIS</name>
<dbReference type="GO" id="GO:0008168">
    <property type="term" value="F:methyltransferase activity"/>
    <property type="evidence" value="ECO:0007669"/>
    <property type="project" value="TreeGrafter"/>
</dbReference>
<feature type="region of interest" description="Disordered" evidence="1">
    <location>
        <begin position="1"/>
        <end position="62"/>
    </location>
</feature>
<organism evidence="3 4">
    <name type="scientific">Mortierella isabellina</name>
    <name type="common">Filamentous fungus</name>
    <name type="synonym">Umbelopsis isabellina</name>
    <dbReference type="NCBI Taxonomy" id="91625"/>
    <lineage>
        <taxon>Eukaryota</taxon>
        <taxon>Fungi</taxon>
        <taxon>Fungi incertae sedis</taxon>
        <taxon>Mucoromycota</taxon>
        <taxon>Mucoromycotina</taxon>
        <taxon>Umbelopsidomycetes</taxon>
        <taxon>Umbelopsidales</taxon>
        <taxon>Umbelopsidaceae</taxon>
        <taxon>Umbelopsis</taxon>
    </lineage>
</organism>
<dbReference type="AlphaFoldDB" id="A0A8H7Q3E3"/>
<feature type="compositionally biased region" description="Polar residues" evidence="1">
    <location>
        <begin position="1"/>
        <end position="19"/>
    </location>
</feature>
<dbReference type="OrthoDB" id="2013972at2759"/>
<dbReference type="PANTHER" id="PTHR43591">
    <property type="entry name" value="METHYLTRANSFERASE"/>
    <property type="match status" value="1"/>
</dbReference>
<evidence type="ECO:0000256" key="1">
    <source>
        <dbReference type="SAM" id="MobiDB-lite"/>
    </source>
</evidence>
<dbReference type="InterPro" id="IPR029063">
    <property type="entry name" value="SAM-dependent_MTases_sf"/>
</dbReference>
<dbReference type="CDD" id="cd02440">
    <property type="entry name" value="AdoMet_MTases"/>
    <property type="match status" value="1"/>
</dbReference>